<dbReference type="SUPFAM" id="SSF50405">
    <property type="entry name" value="Actin-crosslinking proteins"/>
    <property type="match status" value="1"/>
</dbReference>
<dbReference type="Gene3D" id="3.40.50.1700">
    <property type="entry name" value="Glycoside hydrolase family 3 C-terminal domain"/>
    <property type="match status" value="1"/>
</dbReference>
<dbReference type="Gene3D" id="2.60.120.380">
    <property type="match status" value="1"/>
</dbReference>
<dbReference type="SMART" id="SM01217">
    <property type="entry name" value="Fn3_like"/>
    <property type="match status" value="1"/>
</dbReference>
<dbReference type="PANTHER" id="PTHR42721:SF3">
    <property type="entry name" value="BETA-D-XYLOSIDASE 5-RELATED"/>
    <property type="match status" value="1"/>
</dbReference>
<dbReference type="Proteomes" id="UP000621500">
    <property type="component" value="Unassembled WGS sequence"/>
</dbReference>
<dbReference type="InterPro" id="IPR026891">
    <property type="entry name" value="Fn3-like"/>
</dbReference>
<sequence>MTTIPDRVAELLARLTLDEKTALMHQYSPGVRRLGIPPLVWGLPMRRGAQQLPGATVFPQAISLGATWDTDLIQQVGSAIAAEVRAGYAQRPETGLSIWGPVVNLLRDPRWGRNEEGYSECPRLTCDLALAMCRGLTGYDDGPPSRWTTTPVLQHFLAYNHETARATMSAANVRARVLHEYDLKPFEEPIRSGVATGIMLAYGRTNGLPNHLSPHVRRSVRAWHPECTVFSDAWAPTMLVIDDDAPHEDRLHAYVATVRAGLDLFVDQDSDSDIISGALRRAVDEGLLTEEDLDGPVGRLLRIRMLWGQFDSQEDVATPAVVGSSTHRRLAAKAASEAIVLLRNEDGLLPLVPATLRRVAVVGQLAAMLCRDWYSPDFDESTPPVAGIVAALGEDRVHLVEGVDAIALRALDGGGYVTSVGTPEGGALTVTPAQPIGPAQTFAVFDWGAGVQCLRAEVNGRFVRCRSDRALANDQATINGWEVRERLRLVPHAGGWVLFDESLRRYVAPLVGDSILRVAAETPETAAVFARELVTDGAAEAATAAREADAAIVIVGNHPLINGRESEDRPDIELAPAQHAVVERVAAANPATVAVLVSSYPLAVEWIAGNVPAMLWTGHSGPTLPAALAEALLGAQAPAGRLPQTWPRRAEDLGDIADYDIIKGRRTYLYSDLDPLFPFGHGLTYSRFSYYLHLRRPTLCTQDAVEVTVELRNLGPVDSDEVIQVYGRIRDSRHPRPLRQLLAFRRVAVPVGHARVERFRIPLSEMAMWDVARHAFTVEPGVYDIMLGRSATDIVATESLTVRGEPLGPRRLDRTPTRASDFDDYHGFTLEDDDTGLTTMTAPEAGGWLLFRDVALAEDLTRMVLEASRAGAGWSAIEARWDAPEGDLIGVAPVVAGAADVRIDVPLRPIAARGDLYLVATGPMRLSTLHLRSRSDDQELG</sequence>
<dbReference type="SUPFAM" id="SSF52279">
    <property type="entry name" value="Beta-D-glucan exohydrolase, C-terminal domain"/>
    <property type="match status" value="1"/>
</dbReference>
<dbReference type="SUPFAM" id="SSF51445">
    <property type="entry name" value="(Trans)glycosidases"/>
    <property type="match status" value="1"/>
</dbReference>
<dbReference type="GO" id="GO:0016787">
    <property type="term" value="F:hydrolase activity"/>
    <property type="evidence" value="ECO:0007669"/>
    <property type="project" value="UniProtKB-KW"/>
</dbReference>
<comment type="similarity">
    <text evidence="1">Belongs to the glycosyl hydrolase 3 family.</text>
</comment>
<evidence type="ECO:0000313" key="6">
    <source>
        <dbReference type="Proteomes" id="UP000621500"/>
    </source>
</evidence>
<dbReference type="Gene3D" id="2.60.120.260">
    <property type="entry name" value="Galactose-binding domain-like"/>
    <property type="match status" value="1"/>
</dbReference>
<organism evidence="5 6">
    <name type="scientific">Plantactinospora mayteni</name>
    <dbReference type="NCBI Taxonomy" id="566021"/>
    <lineage>
        <taxon>Bacteria</taxon>
        <taxon>Bacillati</taxon>
        <taxon>Actinomycetota</taxon>
        <taxon>Actinomycetes</taxon>
        <taxon>Micromonosporales</taxon>
        <taxon>Micromonosporaceae</taxon>
        <taxon>Plantactinospora</taxon>
    </lineage>
</organism>
<dbReference type="InterPro" id="IPR044993">
    <property type="entry name" value="BXL"/>
</dbReference>
<evidence type="ECO:0000256" key="1">
    <source>
        <dbReference type="ARBA" id="ARBA00005336"/>
    </source>
</evidence>
<protein>
    <submittedName>
        <fullName evidence="5">Sugar hydrolase</fullName>
    </submittedName>
</protein>
<evidence type="ECO:0000256" key="3">
    <source>
        <dbReference type="ARBA" id="ARBA00022801"/>
    </source>
</evidence>
<dbReference type="InterPro" id="IPR002772">
    <property type="entry name" value="Glyco_hydro_3_C"/>
</dbReference>
<dbReference type="EMBL" id="BONX01000001">
    <property type="protein sequence ID" value="GIG93498.1"/>
    <property type="molecule type" value="Genomic_DNA"/>
</dbReference>
<comment type="caution">
    <text evidence="5">The sequence shown here is derived from an EMBL/GenBank/DDBJ whole genome shotgun (WGS) entry which is preliminary data.</text>
</comment>
<dbReference type="Gene3D" id="2.60.40.10">
    <property type="entry name" value="Immunoglobulins"/>
    <property type="match status" value="1"/>
</dbReference>
<evidence type="ECO:0000313" key="5">
    <source>
        <dbReference type="EMBL" id="GIG93498.1"/>
    </source>
</evidence>
<dbReference type="Pfam" id="PF00933">
    <property type="entry name" value="Glyco_hydro_3"/>
    <property type="match status" value="1"/>
</dbReference>
<dbReference type="PRINTS" id="PR00133">
    <property type="entry name" value="GLHYDRLASE3"/>
</dbReference>
<dbReference type="Pfam" id="PF14310">
    <property type="entry name" value="Fn3-like"/>
    <property type="match status" value="1"/>
</dbReference>
<keyword evidence="6" id="KW-1185">Reference proteome</keyword>
<dbReference type="CDD" id="cd04084">
    <property type="entry name" value="CBM6_xylanase-like"/>
    <property type="match status" value="1"/>
</dbReference>
<dbReference type="InterPro" id="IPR017853">
    <property type="entry name" value="GH"/>
</dbReference>
<keyword evidence="2" id="KW-0732">Signal</keyword>
<dbReference type="InterPro" id="IPR013783">
    <property type="entry name" value="Ig-like_fold"/>
</dbReference>
<dbReference type="Pfam" id="PF01915">
    <property type="entry name" value="Glyco_hydro_3_C"/>
    <property type="match status" value="1"/>
</dbReference>
<dbReference type="InterPro" id="IPR001764">
    <property type="entry name" value="Glyco_hydro_3_N"/>
</dbReference>
<dbReference type="CDD" id="cd23343">
    <property type="entry name" value="beta-trefoil_FSCN_BglX-like"/>
    <property type="match status" value="1"/>
</dbReference>
<feature type="domain" description="Fibronectin type III-like" evidence="4">
    <location>
        <begin position="721"/>
        <end position="791"/>
    </location>
</feature>
<reference evidence="5 6" key="1">
    <citation type="submission" date="2021-01" db="EMBL/GenBank/DDBJ databases">
        <title>Whole genome shotgun sequence of Plantactinospora mayteni NBRC 109088.</title>
        <authorList>
            <person name="Komaki H."/>
            <person name="Tamura T."/>
        </authorList>
    </citation>
    <scope>NUCLEOTIDE SEQUENCE [LARGE SCALE GENOMIC DNA]</scope>
    <source>
        <strain evidence="5 6">NBRC 109088</strain>
    </source>
</reference>
<dbReference type="Gene3D" id="3.20.20.300">
    <property type="entry name" value="Glycoside hydrolase, family 3, N-terminal domain"/>
    <property type="match status" value="1"/>
</dbReference>
<dbReference type="RefSeq" id="WP_203855184.1">
    <property type="nucleotide sequence ID" value="NZ_BAAAZQ010000003.1"/>
</dbReference>
<accession>A0ABQ4EFJ8</accession>
<keyword evidence="3 5" id="KW-0378">Hydrolase</keyword>
<evidence type="ECO:0000259" key="4">
    <source>
        <dbReference type="SMART" id="SM01217"/>
    </source>
</evidence>
<dbReference type="InterPro" id="IPR036962">
    <property type="entry name" value="Glyco_hydro_3_N_sf"/>
</dbReference>
<name>A0ABQ4EFJ8_9ACTN</name>
<proteinExistence type="inferred from homology"/>
<dbReference type="InterPro" id="IPR036881">
    <property type="entry name" value="Glyco_hydro_3_C_sf"/>
</dbReference>
<evidence type="ECO:0000256" key="2">
    <source>
        <dbReference type="ARBA" id="ARBA00022729"/>
    </source>
</evidence>
<dbReference type="PANTHER" id="PTHR42721">
    <property type="entry name" value="SUGAR HYDROLASE-RELATED"/>
    <property type="match status" value="1"/>
</dbReference>
<dbReference type="InterPro" id="IPR008999">
    <property type="entry name" value="Actin-crosslinking"/>
</dbReference>
<gene>
    <name evidence="5" type="ORF">Pma05_00710</name>
</gene>